<dbReference type="AlphaFoldDB" id="A0A6H1ZZ64"/>
<protein>
    <submittedName>
        <fullName evidence="1">Uncharacterized protein</fullName>
    </submittedName>
</protein>
<accession>A0A6H1ZZ64</accession>
<reference evidence="1" key="1">
    <citation type="submission" date="2020-03" db="EMBL/GenBank/DDBJ databases">
        <title>The deep terrestrial virosphere.</title>
        <authorList>
            <person name="Holmfeldt K."/>
            <person name="Nilsson E."/>
            <person name="Simone D."/>
            <person name="Lopez-Fernandez M."/>
            <person name="Wu X."/>
            <person name="de Brujin I."/>
            <person name="Lundin D."/>
            <person name="Andersson A."/>
            <person name="Bertilsson S."/>
            <person name="Dopson M."/>
        </authorList>
    </citation>
    <scope>NUCLEOTIDE SEQUENCE</scope>
    <source>
        <strain evidence="1">TM448A02807</strain>
        <strain evidence="2">TM448B01345</strain>
    </source>
</reference>
<dbReference type="EMBL" id="MT144349">
    <property type="protein sequence ID" value="QJA52555.1"/>
    <property type="molecule type" value="Genomic_DNA"/>
</dbReference>
<gene>
    <name evidence="1" type="ORF">TM448A02807_0006</name>
    <name evidence="2" type="ORF">TM448B01345_0006</name>
</gene>
<proteinExistence type="predicted"/>
<dbReference type="EMBL" id="MT144742">
    <property type="protein sequence ID" value="QJH98588.1"/>
    <property type="molecule type" value="Genomic_DNA"/>
</dbReference>
<sequence length="380" mass="42003">MGEAYWYYAQRKNAPSTAATGEVTYDLPETGFIPTILLTCFSTPTSSASPALPLVDAITEVTIKDAGKEIISLNANQIMGIFMHRGSRSYVSTETNDNAVEQHQTFPILLGEVVNGVKYAPDFSKFTNPQITIKWDYSITTTNFGMICEADIAPVMKFTIACMVQPADAGYTHGYMRSRQIKTWSQTTSTETKIDIPSGEKLYGIMIEAGYDALNWTEDIEQLKLSLQSGKWIPLDLQEEELRTLDGDIWGAAEISYCADVADAEEYDVHMGYVDDVNFAPLEKIDDLTFWFVNAHRGIETLNVDTSGQAAYTTHFQTAIHVKGFMPYQCLYIPSWYLTGKTDDLIDTEAAKTAVLYCTSGAAASTSSKPAIVIETFVIG</sequence>
<evidence type="ECO:0000313" key="2">
    <source>
        <dbReference type="EMBL" id="QJH98588.1"/>
    </source>
</evidence>
<evidence type="ECO:0000313" key="1">
    <source>
        <dbReference type="EMBL" id="QJA52555.1"/>
    </source>
</evidence>
<name>A0A6H1ZZ64_9ZZZZ</name>
<organism evidence="1">
    <name type="scientific">viral metagenome</name>
    <dbReference type="NCBI Taxonomy" id="1070528"/>
    <lineage>
        <taxon>unclassified sequences</taxon>
        <taxon>metagenomes</taxon>
        <taxon>organismal metagenomes</taxon>
    </lineage>
</organism>